<dbReference type="EMBL" id="CAJOBP010002939">
    <property type="protein sequence ID" value="CAF4381868.1"/>
    <property type="molecule type" value="Genomic_DNA"/>
</dbReference>
<reference evidence="3" key="1">
    <citation type="submission" date="2021-02" db="EMBL/GenBank/DDBJ databases">
        <authorList>
            <person name="Nowell W R."/>
        </authorList>
    </citation>
    <scope>NUCLEOTIDE SEQUENCE</scope>
</reference>
<gene>
    <name evidence="4" type="ORF">HFQ381_LOCUS6191</name>
    <name evidence="2" type="ORF">LUA448_LOCUS8134</name>
    <name evidence="3" type="ORF">TIS948_LOCUS28206</name>
    <name evidence="5" type="ORF">UJA718_LOCUS17813</name>
</gene>
<accession>A0A818B1M1</accession>
<dbReference type="Proteomes" id="UP000663833">
    <property type="component" value="Unassembled WGS sequence"/>
</dbReference>
<dbReference type="EMBL" id="CAJOBO010000274">
    <property type="protein sequence ID" value="CAF4180441.1"/>
    <property type="molecule type" value="Genomic_DNA"/>
</dbReference>
<comment type="caution">
    <text evidence="3">The sequence shown here is derived from an EMBL/GenBank/DDBJ whole genome shotgun (WGS) entry which is preliminary data.</text>
</comment>
<evidence type="ECO:0000256" key="1">
    <source>
        <dbReference type="SAM" id="MobiDB-lite"/>
    </source>
</evidence>
<dbReference type="EMBL" id="CAJNXB010005071">
    <property type="protein sequence ID" value="CAF3406750.1"/>
    <property type="molecule type" value="Genomic_DNA"/>
</dbReference>
<dbReference type="Proteomes" id="UP000663851">
    <property type="component" value="Unassembled WGS sequence"/>
</dbReference>
<dbReference type="EMBL" id="CAJNYD010000847">
    <property type="protein sequence ID" value="CAF3301728.1"/>
    <property type="molecule type" value="Genomic_DNA"/>
</dbReference>
<dbReference type="Proteomes" id="UP000663825">
    <property type="component" value="Unassembled WGS sequence"/>
</dbReference>
<name>A0A818B1M1_9BILA</name>
<feature type="compositionally biased region" description="Polar residues" evidence="1">
    <location>
        <begin position="249"/>
        <end position="259"/>
    </location>
</feature>
<proteinExistence type="predicted"/>
<dbReference type="Proteomes" id="UP000663873">
    <property type="component" value="Unassembled WGS sequence"/>
</dbReference>
<keyword evidence="7" id="KW-1185">Reference proteome</keyword>
<feature type="compositionally biased region" description="Polar residues" evidence="1">
    <location>
        <begin position="228"/>
        <end position="241"/>
    </location>
</feature>
<protein>
    <submittedName>
        <fullName evidence="3">Uncharacterized protein</fullName>
    </submittedName>
</protein>
<evidence type="ECO:0000313" key="6">
    <source>
        <dbReference type="Proteomes" id="UP000663825"/>
    </source>
</evidence>
<evidence type="ECO:0000313" key="7">
    <source>
        <dbReference type="Proteomes" id="UP000663873"/>
    </source>
</evidence>
<evidence type="ECO:0000313" key="2">
    <source>
        <dbReference type="EMBL" id="CAF3301728.1"/>
    </source>
</evidence>
<organism evidence="3 6">
    <name type="scientific">Rotaria socialis</name>
    <dbReference type="NCBI Taxonomy" id="392032"/>
    <lineage>
        <taxon>Eukaryota</taxon>
        <taxon>Metazoa</taxon>
        <taxon>Spiralia</taxon>
        <taxon>Gnathifera</taxon>
        <taxon>Rotifera</taxon>
        <taxon>Eurotatoria</taxon>
        <taxon>Bdelloidea</taxon>
        <taxon>Philodinida</taxon>
        <taxon>Philodinidae</taxon>
        <taxon>Rotaria</taxon>
    </lineage>
</organism>
<dbReference type="OrthoDB" id="10353805at2759"/>
<evidence type="ECO:0000313" key="3">
    <source>
        <dbReference type="EMBL" id="CAF3406750.1"/>
    </source>
</evidence>
<evidence type="ECO:0000313" key="4">
    <source>
        <dbReference type="EMBL" id="CAF4180441.1"/>
    </source>
</evidence>
<sequence>MAEQMNNDNANAPALSEETIQTAVLVVEIVNEGENDQNTIVMARNDEIAVPPPTPIQEPDIIIQTGNSQQLQEVSGPPVEYSSVFDNQPVESESHCDEPAVINLFAPRDELFNMPSYEMELSSQIEDATDYDCATHGFNSFSQQESYSVSIENYDETNDHSLSLLQSSVILSAASNDNTDEIQRTQVIQSTDNSHDREYTNLRLQFSTAQLSTIDEERLPGHGLHTEAAQSYSRTGSSCSDPPSEAADTRTQMQTATISPSLRRRSCSFEQTCISDFDVVSNKMIRKRRLSMQ</sequence>
<evidence type="ECO:0000313" key="5">
    <source>
        <dbReference type="EMBL" id="CAF4381868.1"/>
    </source>
</evidence>
<feature type="region of interest" description="Disordered" evidence="1">
    <location>
        <begin position="227"/>
        <end position="259"/>
    </location>
</feature>
<dbReference type="AlphaFoldDB" id="A0A818B1M1"/>